<dbReference type="GO" id="GO:0006281">
    <property type="term" value="P:DNA repair"/>
    <property type="evidence" value="ECO:0007669"/>
    <property type="project" value="InterPro"/>
</dbReference>
<organism evidence="3 4">
    <name type="scientific">Cryobacterium frigoriphilum</name>
    <dbReference type="NCBI Taxonomy" id="1259150"/>
    <lineage>
        <taxon>Bacteria</taxon>
        <taxon>Bacillati</taxon>
        <taxon>Actinomycetota</taxon>
        <taxon>Actinomycetes</taxon>
        <taxon>Micrococcales</taxon>
        <taxon>Microbacteriaceae</taxon>
        <taxon>Cryobacterium</taxon>
    </lineage>
</organism>
<dbReference type="PANTHER" id="PTHR21180">
    <property type="entry name" value="ENDONUCLEASE/EXONUCLEASE/PHOSPHATASE FAMILY DOMAIN-CONTAINING PROTEIN 1"/>
    <property type="match status" value="1"/>
</dbReference>
<dbReference type="NCBIfam" id="TIGR00426">
    <property type="entry name" value="competence protein ComEA helix-hairpin-helix repeat region"/>
    <property type="match status" value="1"/>
</dbReference>
<dbReference type="InterPro" id="IPR004509">
    <property type="entry name" value="Competence_ComEA_HhH"/>
</dbReference>
<feature type="transmembrane region" description="Helical" evidence="1">
    <location>
        <begin position="43"/>
        <end position="65"/>
    </location>
</feature>
<dbReference type="PANTHER" id="PTHR21180:SF32">
    <property type="entry name" value="ENDONUCLEASE_EXONUCLEASE_PHOSPHATASE FAMILY DOMAIN-CONTAINING PROTEIN 1"/>
    <property type="match status" value="1"/>
</dbReference>
<reference evidence="3 4" key="1">
    <citation type="submission" date="2019-03" db="EMBL/GenBank/DDBJ databases">
        <title>Genomics of glacier-inhabiting Cryobacterium strains.</title>
        <authorList>
            <person name="Liu Q."/>
            <person name="Xin Y.-H."/>
        </authorList>
    </citation>
    <scope>NUCLEOTIDE SEQUENCE [LARGE SCALE GENOMIC DNA]</scope>
    <source>
        <strain evidence="3 4">Hh14</strain>
    </source>
</reference>
<keyword evidence="1" id="KW-0472">Membrane</keyword>
<keyword evidence="1" id="KW-1133">Transmembrane helix</keyword>
<dbReference type="GO" id="GO:0015627">
    <property type="term" value="C:type II protein secretion system complex"/>
    <property type="evidence" value="ECO:0007669"/>
    <property type="project" value="TreeGrafter"/>
</dbReference>
<dbReference type="Pfam" id="PF10531">
    <property type="entry name" value="SLBB"/>
    <property type="match status" value="1"/>
</dbReference>
<dbReference type="EMBL" id="SOHE01000036">
    <property type="protein sequence ID" value="TFD51588.1"/>
    <property type="molecule type" value="Genomic_DNA"/>
</dbReference>
<sequence length="259" mass="25504">MPVPAAPSPDDADDVPDDSGALQLLVPAARLPERPPQRVHLRVGVGAAIVLLLAALVITVVVSAVGQQSGSRVVAADAAGSGAVPLGDDEPGAAAASDAPADSGGTASAAGAIIFVHVLGAVERPGLFELPDGARVIDAVAAAGGLTDTADPAGANLARLLSDGEQLYLPRVGEVPAGVPPGVSAGADAGAGGSAATIVNLNTATVADLDTLPRIGPAMAQRILDYREANGPFTSTDDLRNVTGIGDKTFEALKDLVTV</sequence>
<dbReference type="InterPro" id="IPR051675">
    <property type="entry name" value="Endo/Exo/Phosphatase_dom_1"/>
</dbReference>
<feature type="domain" description="Helix-hairpin-helix DNA-binding motif class 1" evidence="2">
    <location>
        <begin position="207"/>
        <end position="226"/>
    </location>
</feature>
<dbReference type="SUPFAM" id="SSF47781">
    <property type="entry name" value="RuvA domain 2-like"/>
    <property type="match status" value="1"/>
</dbReference>
<name>A0A4R9A4W9_9MICO</name>
<dbReference type="Proteomes" id="UP000297447">
    <property type="component" value="Unassembled WGS sequence"/>
</dbReference>
<evidence type="ECO:0000313" key="3">
    <source>
        <dbReference type="EMBL" id="TFD51588.1"/>
    </source>
</evidence>
<keyword evidence="1" id="KW-0812">Transmembrane</keyword>
<dbReference type="Pfam" id="PF12836">
    <property type="entry name" value="HHH_3"/>
    <property type="match status" value="1"/>
</dbReference>
<dbReference type="InterPro" id="IPR010994">
    <property type="entry name" value="RuvA_2-like"/>
</dbReference>
<evidence type="ECO:0000313" key="4">
    <source>
        <dbReference type="Proteomes" id="UP000297447"/>
    </source>
</evidence>
<dbReference type="Gene3D" id="3.10.560.10">
    <property type="entry name" value="Outer membrane lipoprotein wza domain like"/>
    <property type="match status" value="1"/>
</dbReference>
<comment type="caution">
    <text evidence="3">The sequence shown here is derived from an EMBL/GenBank/DDBJ whole genome shotgun (WGS) entry which is preliminary data.</text>
</comment>
<dbReference type="RefSeq" id="WP_134518987.1">
    <property type="nucleotide sequence ID" value="NZ_SOHE01000036.1"/>
</dbReference>
<accession>A0A4R9A4W9</accession>
<gene>
    <name evidence="3" type="ORF">E3T55_07690</name>
</gene>
<proteinExistence type="predicted"/>
<dbReference type="SMART" id="SM00278">
    <property type="entry name" value="HhH1"/>
    <property type="match status" value="2"/>
</dbReference>
<feature type="domain" description="Helix-hairpin-helix DNA-binding motif class 1" evidence="2">
    <location>
        <begin position="237"/>
        <end position="256"/>
    </location>
</feature>
<keyword evidence="3" id="KW-0238">DNA-binding</keyword>
<dbReference type="OrthoDB" id="9758724at2"/>
<keyword evidence="4" id="KW-1185">Reference proteome</keyword>
<dbReference type="InterPro" id="IPR019554">
    <property type="entry name" value="Soluble_ligand-bd"/>
</dbReference>
<dbReference type="GO" id="GO:0003677">
    <property type="term" value="F:DNA binding"/>
    <property type="evidence" value="ECO:0007669"/>
    <property type="project" value="UniProtKB-KW"/>
</dbReference>
<dbReference type="AlphaFoldDB" id="A0A4R9A4W9"/>
<dbReference type="InterPro" id="IPR003583">
    <property type="entry name" value="Hlx-hairpin-Hlx_DNA-bd_motif"/>
</dbReference>
<protein>
    <submittedName>
        <fullName evidence="3">ComEA family DNA-binding protein</fullName>
    </submittedName>
</protein>
<dbReference type="GO" id="GO:0015628">
    <property type="term" value="P:protein secretion by the type II secretion system"/>
    <property type="evidence" value="ECO:0007669"/>
    <property type="project" value="TreeGrafter"/>
</dbReference>
<evidence type="ECO:0000259" key="2">
    <source>
        <dbReference type="SMART" id="SM00278"/>
    </source>
</evidence>
<evidence type="ECO:0000256" key="1">
    <source>
        <dbReference type="SAM" id="Phobius"/>
    </source>
</evidence>
<dbReference type="Gene3D" id="1.10.150.280">
    <property type="entry name" value="AF1531-like domain"/>
    <property type="match status" value="1"/>
</dbReference>